<sequence>MYARANTACTRFTDTVNYYKNSSARFGRLFHVVVAALANRIDNGMKGAQRSTGESRLRGVRNASTKQWTTWIRIALRHLPPSTAKLQQIATHASRRARCEDKGKARVDEEATATAATLCPLHHRRHTTCKRRSKEPRDRGCNSQGGSSGDNGDDNSSSGNKDGRPGDVFPHQSRAHVSHTRTLTHMYALIHTHSHTHAETKVETDQRSDEATMVFVFVGTGFWLGRS</sequence>
<dbReference type="Proteomes" id="UP001367676">
    <property type="component" value="Unassembled WGS sequence"/>
</dbReference>
<gene>
    <name evidence="2" type="ORF">V9T40_009722</name>
</gene>
<feature type="compositionally biased region" description="Basic residues" evidence="1">
    <location>
        <begin position="125"/>
        <end position="134"/>
    </location>
</feature>
<evidence type="ECO:0000313" key="3">
    <source>
        <dbReference type="Proteomes" id="UP001367676"/>
    </source>
</evidence>
<evidence type="ECO:0000256" key="1">
    <source>
        <dbReference type="SAM" id="MobiDB-lite"/>
    </source>
</evidence>
<protein>
    <submittedName>
        <fullName evidence="2">Uncharacterized protein</fullName>
    </submittedName>
</protein>
<organism evidence="2 3">
    <name type="scientific">Parthenolecanium corni</name>
    <dbReference type="NCBI Taxonomy" id="536013"/>
    <lineage>
        <taxon>Eukaryota</taxon>
        <taxon>Metazoa</taxon>
        <taxon>Ecdysozoa</taxon>
        <taxon>Arthropoda</taxon>
        <taxon>Hexapoda</taxon>
        <taxon>Insecta</taxon>
        <taxon>Pterygota</taxon>
        <taxon>Neoptera</taxon>
        <taxon>Paraneoptera</taxon>
        <taxon>Hemiptera</taxon>
        <taxon>Sternorrhyncha</taxon>
        <taxon>Coccoidea</taxon>
        <taxon>Coccidae</taxon>
        <taxon>Parthenolecanium</taxon>
    </lineage>
</organism>
<dbReference type="EMBL" id="JBBCAQ010000010">
    <property type="protein sequence ID" value="KAK7602281.1"/>
    <property type="molecule type" value="Genomic_DNA"/>
</dbReference>
<comment type="caution">
    <text evidence="2">The sequence shown here is derived from an EMBL/GenBank/DDBJ whole genome shotgun (WGS) entry which is preliminary data.</text>
</comment>
<accession>A0AAN9TSW1</accession>
<proteinExistence type="predicted"/>
<evidence type="ECO:0000313" key="2">
    <source>
        <dbReference type="EMBL" id="KAK7602281.1"/>
    </source>
</evidence>
<feature type="region of interest" description="Disordered" evidence="1">
    <location>
        <begin position="125"/>
        <end position="172"/>
    </location>
</feature>
<dbReference type="AlphaFoldDB" id="A0AAN9TSW1"/>
<keyword evidence="3" id="KW-1185">Reference proteome</keyword>
<name>A0AAN9TSW1_9HEMI</name>
<reference evidence="2 3" key="1">
    <citation type="submission" date="2024-03" db="EMBL/GenBank/DDBJ databases">
        <title>Adaptation during the transition from Ophiocordyceps entomopathogen to insect associate is accompanied by gene loss and intensified selection.</title>
        <authorList>
            <person name="Ward C.M."/>
            <person name="Onetto C.A."/>
            <person name="Borneman A.R."/>
        </authorList>
    </citation>
    <scope>NUCLEOTIDE SEQUENCE [LARGE SCALE GENOMIC DNA]</scope>
    <source>
        <strain evidence="2">AWRI1</strain>
        <tissue evidence="2">Single Adult Female</tissue>
    </source>
</reference>